<organism evidence="6 7">
    <name type="scientific">Duganella phyllosphaerae</name>
    <dbReference type="NCBI Taxonomy" id="762836"/>
    <lineage>
        <taxon>Bacteria</taxon>
        <taxon>Pseudomonadati</taxon>
        <taxon>Pseudomonadota</taxon>
        <taxon>Betaproteobacteria</taxon>
        <taxon>Burkholderiales</taxon>
        <taxon>Oxalobacteraceae</taxon>
        <taxon>Telluria group</taxon>
        <taxon>Duganella</taxon>
    </lineage>
</organism>
<keyword evidence="4" id="KW-0732">Signal</keyword>
<evidence type="ECO:0000256" key="4">
    <source>
        <dbReference type="SAM" id="SignalP"/>
    </source>
</evidence>
<sequence length="295" mass="31388">MTRFTTRRSVLLALAAAPMAGMAEILDKPPAATVLSPAAQLARLESEAKGRLGVAAINTADGRILSHRGDERFPLCSSFKAMLAAAILQHEPSLLDRRIRYTAADLVSHSPVTQQNLADGMTVAELCAATIQTSDNAAANLLMKQIRGPAGVTAYARSIGDKVFRLDRWETELNSAIPGDPRDTTTPLAMMKSLQSVTLGPALTVDKRKLMTQWLVGTTTGDTRIRAGVPYDWQVGDKTGTGAYGTTIDIGVVWPTGKAPVVMALYFTQPGQGDKANSEILAAAARVVVEAFKLA</sequence>
<comment type="catalytic activity">
    <reaction evidence="1">
        <text>a beta-lactam + H2O = a substituted beta-amino acid</text>
        <dbReference type="Rhea" id="RHEA:20401"/>
        <dbReference type="ChEBI" id="CHEBI:15377"/>
        <dbReference type="ChEBI" id="CHEBI:35627"/>
        <dbReference type="ChEBI" id="CHEBI:140347"/>
        <dbReference type="EC" id="3.5.2.6"/>
    </reaction>
</comment>
<dbReference type="NCBIfam" id="NF033103">
    <property type="entry name" value="bla_class_A"/>
    <property type="match status" value="1"/>
</dbReference>
<reference evidence="7" key="1">
    <citation type="journal article" date="2016" name="Front. Microbiol.">
        <title>Molecular Keys to the Janthinobacterium and Duganella spp. Interaction with the Plant Pathogen Fusarium graminearum.</title>
        <authorList>
            <person name="Haack F.S."/>
            <person name="Poehlein A."/>
            <person name="Kroger C."/>
            <person name="Voigt C.A."/>
            <person name="Piepenbring M."/>
            <person name="Bode H.B."/>
            <person name="Daniel R."/>
            <person name="Schafer W."/>
            <person name="Streit W.R."/>
        </authorList>
    </citation>
    <scope>NUCLEOTIDE SEQUENCE [LARGE SCALE GENOMIC DNA]</scope>
    <source>
        <strain evidence="7">T54</strain>
    </source>
</reference>
<dbReference type="InterPro" id="IPR012338">
    <property type="entry name" value="Beta-lactam/transpept-like"/>
</dbReference>
<proteinExistence type="inferred from homology"/>
<keyword evidence="6" id="KW-0378">Hydrolase</keyword>
<protein>
    <recommendedName>
        <fullName evidence="3">beta-lactamase</fullName>
        <ecNumber evidence="3">3.5.2.6</ecNumber>
    </recommendedName>
</protein>
<evidence type="ECO:0000256" key="3">
    <source>
        <dbReference type="ARBA" id="ARBA00012865"/>
    </source>
</evidence>
<accession>A0A1E7WVQ3</accession>
<dbReference type="Pfam" id="PF13354">
    <property type="entry name" value="Beta-lactamase2"/>
    <property type="match status" value="1"/>
</dbReference>
<evidence type="ECO:0000313" key="6">
    <source>
        <dbReference type="EMBL" id="OFA03855.1"/>
    </source>
</evidence>
<dbReference type="InterPro" id="IPR000871">
    <property type="entry name" value="Beta-lactam_class-A"/>
</dbReference>
<dbReference type="PANTHER" id="PTHR35333:SF3">
    <property type="entry name" value="BETA-LACTAMASE-TYPE TRANSPEPTIDASE FOLD CONTAINING PROTEIN"/>
    <property type="match status" value="1"/>
</dbReference>
<evidence type="ECO:0000259" key="5">
    <source>
        <dbReference type="Pfam" id="PF13354"/>
    </source>
</evidence>
<evidence type="ECO:0000313" key="7">
    <source>
        <dbReference type="Proteomes" id="UP000175989"/>
    </source>
</evidence>
<comment type="similarity">
    <text evidence="2">Belongs to the class-A beta-lactamase family.</text>
</comment>
<dbReference type="OrthoDB" id="9784149at2"/>
<dbReference type="EMBL" id="LROM01000071">
    <property type="protein sequence ID" value="OFA03855.1"/>
    <property type="molecule type" value="Genomic_DNA"/>
</dbReference>
<feature type="signal peptide" evidence="4">
    <location>
        <begin position="1"/>
        <end position="23"/>
    </location>
</feature>
<dbReference type="SUPFAM" id="SSF56601">
    <property type="entry name" value="beta-lactamase/transpeptidase-like"/>
    <property type="match status" value="1"/>
</dbReference>
<dbReference type="GO" id="GO:0008800">
    <property type="term" value="F:beta-lactamase activity"/>
    <property type="evidence" value="ECO:0007669"/>
    <property type="project" value="UniProtKB-EC"/>
</dbReference>
<dbReference type="PATRIC" id="fig|762836.4.peg.1742"/>
<evidence type="ECO:0000256" key="1">
    <source>
        <dbReference type="ARBA" id="ARBA00001526"/>
    </source>
</evidence>
<dbReference type="RefSeq" id="WP_070247500.1">
    <property type="nucleotide sequence ID" value="NZ_LROM01000071.1"/>
</dbReference>
<dbReference type="Proteomes" id="UP000175989">
    <property type="component" value="Unassembled WGS sequence"/>
</dbReference>
<dbReference type="PRINTS" id="PR00118">
    <property type="entry name" value="BLACTAMASEA"/>
</dbReference>
<dbReference type="InterPro" id="IPR045155">
    <property type="entry name" value="Beta-lactam_cat"/>
</dbReference>
<feature type="chain" id="PRO_5009207821" description="beta-lactamase" evidence="4">
    <location>
        <begin position="24"/>
        <end position="295"/>
    </location>
</feature>
<name>A0A1E7WVQ3_9BURK</name>
<evidence type="ECO:0000256" key="2">
    <source>
        <dbReference type="ARBA" id="ARBA00009009"/>
    </source>
</evidence>
<gene>
    <name evidence="6" type="primary">bla_2</name>
    <name evidence="6" type="ORF">DUPY_16700</name>
</gene>
<dbReference type="PANTHER" id="PTHR35333">
    <property type="entry name" value="BETA-LACTAMASE"/>
    <property type="match status" value="1"/>
</dbReference>
<comment type="caution">
    <text evidence="6">The sequence shown here is derived from an EMBL/GenBank/DDBJ whole genome shotgun (WGS) entry which is preliminary data.</text>
</comment>
<dbReference type="EC" id="3.5.2.6" evidence="3"/>
<keyword evidence="7" id="KW-1185">Reference proteome</keyword>
<dbReference type="AlphaFoldDB" id="A0A1E7WVQ3"/>
<dbReference type="Gene3D" id="3.40.710.10">
    <property type="entry name" value="DD-peptidase/beta-lactamase superfamily"/>
    <property type="match status" value="1"/>
</dbReference>
<dbReference type="GO" id="GO:0046677">
    <property type="term" value="P:response to antibiotic"/>
    <property type="evidence" value="ECO:0007669"/>
    <property type="project" value="InterPro"/>
</dbReference>
<dbReference type="GO" id="GO:0030655">
    <property type="term" value="P:beta-lactam antibiotic catabolic process"/>
    <property type="evidence" value="ECO:0007669"/>
    <property type="project" value="InterPro"/>
</dbReference>
<feature type="domain" description="Beta-lactamase class A catalytic" evidence="5">
    <location>
        <begin position="54"/>
        <end position="265"/>
    </location>
</feature>